<evidence type="ECO:0008006" key="4">
    <source>
        <dbReference type="Google" id="ProtNLM"/>
    </source>
</evidence>
<feature type="transmembrane region" description="Helical" evidence="1">
    <location>
        <begin position="157"/>
        <end position="176"/>
    </location>
</feature>
<dbReference type="InterPro" id="IPR009495">
    <property type="entry name" value="NrsF"/>
</dbReference>
<reference evidence="2 3" key="1">
    <citation type="submission" date="2016-10" db="EMBL/GenBank/DDBJ databases">
        <authorList>
            <person name="de Groot N.N."/>
        </authorList>
    </citation>
    <scope>NUCLEOTIDE SEQUENCE [LARGE SCALE GENOMIC DNA]</scope>
    <source>
        <strain evidence="2 3">NE2</strain>
    </source>
</reference>
<organism evidence="2 3">
    <name type="scientific">Methylocapsa palsarum</name>
    <dbReference type="NCBI Taxonomy" id="1612308"/>
    <lineage>
        <taxon>Bacteria</taxon>
        <taxon>Pseudomonadati</taxon>
        <taxon>Pseudomonadota</taxon>
        <taxon>Alphaproteobacteria</taxon>
        <taxon>Hyphomicrobiales</taxon>
        <taxon>Beijerinckiaceae</taxon>
        <taxon>Methylocapsa</taxon>
    </lineage>
</organism>
<evidence type="ECO:0000313" key="3">
    <source>
        <dbReference type="Proteomes" id="UP000198755"/>
    </source>
</evidence>
<dbReference type="OrthoDB" id="9816468at2"/>
<dbReference type="AlphaFoldDB" id="A0A1I3W432"/>
<feature type="transmembrane region" description="Helical" evidence="1">
    <location>
        <begin position="24"/>
        <end position="47"/>
    </location>
</feature>
<proteinExistence type="predicted"/>
<evidence type="ECO:0000313" key="2">
    <source>
        <dbReference type="EMBL" id="SFK01181.1"/>
    </source>
</evidence>
<sequence length="212" mass="21683">MRTADLIRALAADNAPRRLGPGKALALALGPGVVVAFALFLKVLGFRPHLLAMAGDPRLAFKICVSLALAALAGRLVARIARPGADARKTILWLALPAVLLAASVVAEAMSVPIADWGRKLWGANAMVCLKSIPFLAAAPLIAVLAALRNGAPDRPAAAGAAAGLLAGALGAALYAMHCPDDSPFFVAVWYTLAISLVTAAGAVAGSRLLRW</sequence>
<feature type="transmembrane region" description="Helical" evidence="1">
    <location>
        <begin position="122"/>
        <end position="145"/>
    </location>
</feature>
<keyword evidence="1" id="KW-0472">Membrane</keyword>
<dbReference type="Pfam" id="PF06532">
    <property type="entry name" value="NrsF"/>
    <property type="match status" value="1"/>
</dbReference>
<feature type="transmembrane region" description="Helical" evidence="1">
    <location>
        <begin position="90"/>
        <end position="110"/>
    </location>
</feature>
<dbReference type="RefSeq" id="WP_091676327.1">
    <property type="nucleotide sequence ID" value="NZ_FOSN01000001.1"/>
</dbReference>
<dbReference type="EMBL" id="FOSN01000001">
    <property type="protein sequence ID" value="SFK01181.1"/>
    <property type="molecule type" value="Genomic_DNA"/>
</dbReference>
<feature type="transmembrane region" description="Helical" evidence="1">
    <location>
        <begin position="59"/>
        <end position="78"/>
    </location>
</feature>
<dbReference type="Proteomes" id="UP000198755">
    <property type="component" value="Unassembled WGS sequence"/>
</dbReference>
<accession>A0A1I3W432</accession>
<dbReference type="STRING" id="1612308.SAMN05444581_101268"/>
<keyword evidence="3" id="KW-1185">Reference proteome</keyword>
<keyword evidence="1" id="KW-0812">Transmembrane</keyword>
<name>A0A1I3W432_9HYPH</name>
<protein>
    <recommendedName>
        <fullName evidence="4">DUF1109 domain-containing protein</fullName>
    </recommendedName>
</protein>
<keyword evidence="1" id="KW-1133">Transmembrane helix</keyword>
<evidence type="ECO:0000256" key="1">
    <source>
        <dbReference type="SAM" id="Phobius"/>
    </source>
</evidence>
<feature type="transmembrane region" description="Helical" evidence="1">
    <location>
        <begin position="188"/>
        <end position="210"/>
    </location>
</feature>
<gene>
    <name evidence="2" type="ORF">SAMN05444581_101268</name>
</gene>